<proteinExistence type="predicted"/>
<protein>
    <submittedName>
        <fullName evidence="1">Uncharacterized protein</fullName>
    </submittedName>
</protein>
<name>F8PC78_SERL9</name>
<sequence length="168" mass="19602">MDVRRTFLRTLEKNVPAQIGFDPTFGIECSLWPELRKIEFHEPCLDWLVLSEFLRKRKANNQPLETLRLCHTWEEDMLDVFPMLVASLERYVKVELIVIRDEEDLEPPTNLPFRLNEDTSLPILSNIPDAPSPHVPGNFDSKTKELYNPSTEHPYCTGETYGTQYQSH</sequence>
<accession>F8PC78</accession>
<gene>
    <name evidence="1" type="ORF">SERLADRAFT_443325</name>
</gene>
<organism>
    <name type="scientific">Serpula lacrymans var. lacrymans (strain S7.9)</name>
    <name type="common">Dry rot fungus</name>
    <dbReference type="NCBI Taxonomy" id="578457"/>
    <lineage>
        <taxon>Eukaryota</taxon>
        <taxon>Fungi</taxon>
        <taxon>Dikarya</taxon>
        <taxon>Basidiomycota</taxon>
        <taxon>Agaricomycotina</taxon>
        <taxon>Agaricomycetes</taxon>
        <taxon>Agaricomycetidae</taxon>
        <taxon>Boletales</taxon>
        <taxon>Coniophorineae</taxon>
        <taxon>Serpulaceae</taxon>
        <taxon>Serpula</taxon>
    </lineage>
</organism>
<dbReference type="HOGENOM" id="CLU_1653186_0_0_1"/>
<dbReference type="AlphaFoldDB" id="F8PC78"/>
<dbReference type="GeneID" id="18815887"/>
<dbReference type="Proteomes" id="UP000008064">
    <property type="component" value="Unassembled WGS sequence"/>
</dbReference>
<dbReference type="KEGG" id="sla:SERLADRAFT_443325"/>
<reference evidence="1" key="1">
    <citation type="submission" date="2011-04" db="EMBL/GenBank/DDBJ databases">
        <title>Evolution of plant cell wall degrading machinery underlies the functional diversity of forest fungi.</title>
        <authorList>
            <consortium name="US DOE Joint Genome Institute (JGI-PGF)"/>
            <person name="Eastwood D.C."/>
            <person name="Floudas D."/>
            <person name="Binder M."/>
            <person name="Majcherczyk A."/>
            <person name="Schneider P."/>
            <person name="Aerts A."/>
            <person name="Asiegbu F.O."/>
            <person name="Baker S.E."/>
            <person name="Barry K."/>
            <person name="Bendiksby M."/>
            <person name="Blumentritt M."/>
            <person name="Coutinho P.M."/>
            <person name="Cullen D."/>
            <person name="Cullen D."/>
            <person name="Gathman A."/>
            <person name="Goodell B."/>
            <person name="Henrissat B."/>
            <person name="Ihrmark K."/>
            <person name="Kauserud H."/>
            <person name="Kohler A."/>
            <person name="LaButti K."/>
            <person name="Lapidus A."/>
            <person name="Lavin J.L."/>
            <person name="Lee Y.-H."/>
            <person name="Lindquist E."/>
            <person name="Lilly W."/>
            <person name="Lucas S."/>
            <person name="Morin E."/>
            <person name="Murat C."/>
            <person name="Oguiza J.A."/>
            <person name="Park J."/>
            <person name="Pisabarro A.G."/>
            <person name="Riley R."/>
            <person name="Rosling A."/>
            <person name="Salamov A."/>
            <person name="Schmidt O."/>
            <person name="Schmutz J."/>
            <person name="Skrede I."/>
            <person name="Stenlid J."/>
            <person name="Wiebenga A."/>
            <person name="Xie X."/>
            <person name="Kues U."/>
            <person name="Hibbett D.S."/>
            <person name="Hoffmeister D."/>
            <person name="Hogberg N."/>
            <person name="Martin F."/>
            <person name="Grigoriev I.V."/>
            <person name="Watkinson S.C."/>
        </authorList>
    </citation>
    <scope>NUCLEOTIDE SEQUENCE</scope>
    <source>
        <strain evidence="1">S7.9</strain>
    </source>
</reference>
<evidence type="ECO:0000313" key="1">
    <source>
        <dbReference type="EMBL" id="EGO19278.1"/>
    </source>
</evidence>
<dbReference type="RefSeq" id="XP_007323999.1">
    <property type="nucleotide sequence ID" value="XM_007323937.1"/>
</dbReference>
<dbReference type="EMBL" id="GL945444">
    <property type="protein sequence ID" value="EGO19278.1"/>
    <property type="molecule type" value="Genomic_DNA"/>
</dbReference>